<gene>
    <name evidence="1" type="ORF">G2W53_003715</name>
</gene>
<dbReference type="EMBL" id="JAAIUW010000002">
    <property type="protein sequence ID" value="KAF7841417.1"/>
    <property type="molecule type" value="Genomic_DNA"/>
</dbReference>
<name>A0A834XBK7_9FABA</name>
<organism evidence="1 2">
    <name type="scientific">Senna tora</name>
    <dbReference type="NCBI Taxonomy" id="362788"/>
    <lineage>
        <taxon>Eukaryota</taxon>
        <taxon>Viridiplantae</taxon>
        <taxon>Streptophyta</taxon>
        <taxon>Embryophyta</taxon>
        <taxon>Tracheophyta</taxon>
        <taxon>Spermatophyta</taxon>
        <taxon>Magnoliopsida</taxon>
        <taxon>eudicotyledons</taxon>
        <taxon>Gunneridae</taxon>
        <taxon>Pentapetalae</taxon>
        <taxon>rosids</taxon>
        <taxon>fabids</taxon>
        <taxon>Fabales</taxon>
        <taxon>Fabaceae</taxon>
        <taxon>Caesalpinioideae</taxon>
        <taxon>Cassia clade</taxon>
        <taxon>Senna</taxon>
    </lineage>
</organism>
<dbReference type="Proteomes" id="UP000634136">
    <property type="component" value="Unassembled WGS sequence"/>
</dbReference>
<dbReference type="AlphaFoldDB" id="A0A834XBK7"/>
<reference evidence="1" key="1">
    <citation type="submission" date="2020-09" db="EMBL/GenBank/DDBJ databases">
        <title>Genome-Enabled Discovery of Anthraquinone Biosynthesis in Senna tora.</title>
        <authorList>
            <person name="Kang S.-H."/>
            <person name="Pandey R.P."/>
            <person name="Lee C.-M."/>
            <person name="Sim J.-S."/>
            <person name="Jeong J.-T."/>
            <person name="Choi B.-S."/>
            <person name="Jung M."/>
            <person name="Ginzburg D."/>
            <person name="Zhao K."/>
            <person name="Won S.Y."/>
            <person name="Oh T.-J."/>
            <person name="Yu Y."/>
            <person name="Kim N.-H."/>
            <person name="Lee O.R."/>
            <person name="Lee T.-H."/>
            <person name="Bashyal P."/>
            <person name="Kim T.-S."/>
            <person name="Lee W.-H."/>
            <person name="Kawkins C."/>
            <person name="Kim C.-K."/>
            <person name="Kim J.S."/>
            <person name="Ahn B.O."/>
            <person name="Rhee S.Y."/>
            <person name="Sohng J.K."/>
        </authorList>
    </citation>
    <scope>NUCLEOTIDE SEQUENCE</scope>
    <source>
        <tissue evidence="1">Leaf</tissue>
    </source>
</reference>
<evidence type="ECO:0000313" key="2">
    <source>
        <dbReference type="Proteomes" id="UP000634136"/>
    </source>
</evidence>
<protein>
    <submittedName>
        <fullName evidence="1">Uncharacterized protein</fullName>
    </submittedName>
</protein>
<keyword evidence="2" id="KW-1185">Reference proteome</keyword>
<accession>A0A834XBK7</accession>
<comment type="caution">
    <text evidence="1">The sequence shown here is derived from an EMBL/GenBank/DDBJ whole genome shotgun (WGS) entry which is preliminary data.</text>
</comment>
<evidence type="ECO:0000313" key="1">
    <source>
        <dbReference type="EMBL" id="KAF7841417.1"/>
    </source>
</evidence>
<proteinExistence type="predicted"/>
<sequence>MPLLYNPFHPDMIDRQCDPDEVNLTNARNSVEELWSPVVNETQAEIFGDEQTRACPANLEWVRLEHPFVKVNVDAAAMNIGGGALGSLVRDANGHCLGAYVNSINE</sequence>